<protein>
    <submittedName>
        <fullName evidence="1">Uncharacterized protein</fullName>
    </submittedName>
</protein>
<comment type="caution">
    <text evidence="1">The sequence shown here is derived from an EMBL/GenBank/DDBJ whole genome shotgun (WGS) entry which is preliminary data.</text>
</comment>
<evidence type="ECO:0000313" key="2">
    <source>
        <dbReference type="Proteomes" id="UP001472677"/>
    </source>
</evidence>
<reference evidence="1 2" key="1">
    <citation type="journal article" date="2024" name="G3 (Bethesda)">
        <title>Genome assembly of Hibiscus sabdariffa L. provides insights into metabolisms of medicinal natural products.</title>
        <authorList>
            <person name="Kim T."/>
        </authorList>
    </citation>
    <scope>NUCLEOTIDE SEQUENCE [LARGE SCALE GENOMIC DNA]</scope>
    <source>
        <strain evidence="1">TK-2024</strain>
        <tissue evidence="1">Old leaves</tissue>
    </source>
</reference>
<evidence type="ECO:0000313" key="1">
    <source>
        <dbReference type="EMBL" id="KAK8565006.1"/>
    </source>
</evidence>
<name>A0ABR2EWL7_9ROSI</name>
<sequence length="130" mass="15141">MSRYCLYNPFVVCTLHHQCKQVEKMSYHHTLEVIPKHYQKMVAPKDYCLHVLKDLPSNSMKNANPKNNQSLVRLFVLQSSDQTQMTTVNVLSTADLHAIYFQLRQILRMSNSHLICIDEHYGYADEQATV</sequence>
<dbReference type="Proteomes" id="UP001472677">
    <property type="component" value="Unassembled WGS sequence"/>
</dbReference>
<accession>A0ABR2EWL7</accession>
<keyword evidence="2" id="KW-1185">Reference proteome</keyword>
<organism evidence="1 2">
    <name type="scientific">Hibiscus sabdariffa</name>
    <name type="common">roselle</name>
    <dbReference type="NCBI Taxonomy" id="183260"/>
    <lineage>
        <taxon>Eukaryota</taxon>
        <taxon>Viridiplantae</taxon>
        <taxon>Streptophyta</taxon>
        <taxon>Embryophyta</taxon>
        <taxon>Tracheophyta</taxon>
        <taxon>Spermatophyta</taxon>
        <taxon>Magnoliopsida</taxon>
        <taxon>eudicotyledons</taxon>
        <taxon>Gunneridae</taxon>
        <taxon>Pentapetalae</taxon>
        <taxon>rosids</taxon>
        <taxon>malvids</taxon>
        <taxon>Malvales</taxon>
        <taxon>Malvaceae</taxon>
        <taxon>Malvoideae</taxon>
        <taxon>Hibiscus</taxon>
    </lineage>
</organism>
<gene>
    <name evidence="1" type="ORF">V6N12_058582</name>
</gene>
<dbReference type="EMBL" id="JBBPBM010000010">
    <property type="protein sequence ID" value="KAK8565006.1"/>
    <property type="molecule type" value="Genomic_DNA"/>
</dbReference>
<proteinExistence type="predicted"/>